<keyword evidence="3" id="KW-0805">Transcription regulation</keyword>
<proteinExistence type="predicted"/>
<evidence type="ECO:0000256" key="1">
    <source>
        <dbReference type="ARBA" id="ARBA00021390"/>
    </source>
</evidence>
<evidence type="ECO:0000256" key="4">
    <source>
        <dbReference type="ARBA" id="ARBA00023163"/>
    </source>
</evidence>
<dbReference type="InterPro" id="IPR050313">
    <property type="entry name" value="Carb_Metab_HTH_regulators"/>
</dbReference>
<dbReference type="EMBL" id="CADCWC010000077">
    <property type="protein sequence ID" value="CAA9524551.1"/>
    <property type="molecule type" value="Genomic_DNA"/>
</dbReference>
<dbReference type="InterPro" id="IPR037171">
    <property type="entry name" value="NagB/RpiA_transferase-like"/>
</dbReference>
<name>A0A6J4TIQ5_9ACTN</name>
<dbReference type="AlphaFoldDB" id="A0A6J4TIQ5"/>
<dbReference type="SMART" id="SM00420">
    <property type="entry name" value="HTH_DEOR"/>
    <property type="match status" value="1"/>
</dbReference>
<dbReference type="SMART" id="SM01134">
    <property type="entry name" value="DeoRC"/>
    <property type="match status" value="1"/>
</dbReference>
<dbReference type="InterPro" id="IPR036390">
    <property type="entry name" value="WH_DNA-bd_sf"/>
</dbReference>
<evidence type="ECO:0000313" key="7">
    <source>
        <dbReference type="EMBL" id="CAA9524551.1"/>
    </source>
</evidence>
<evidence type="ECO:0000256" key="5">
    <source>
        <dbReference type="ARBA" id="ARBA00024937"/>
    </source>
</evidence>
<organism evidence="7">
    <name type="scientific">uncultured Thermoleophilia bacterium</name>
    <dbReference type="NCBI Taxonomy" id="1497501"/>
    <lineage>
        <taxon>Bacteria</taxon>
        <taxon>Bacillati</taxon>
        <taxon>Actinomycetota</taxon>
        <taxon>Thermoleophilia</taxon>
        <taxon>environmental samples</taxon>
    </lineage>
</organism>
<evidence type="ECO:0000259" key="6">
    <source>
        <dbReference type="PROSITE" id="PS51000"/>
    </source>
</evidence>
<feature type="non-terminal residue" evidence="7">
    <location>
        <position position="1"/>
    </location>
</feature>
<dbReference type="PRINTS" id="PR00037">
    <property type="entry name" value="HTHLACR"/>
</dbReference>
<accession>A0A6J4TIQ5</accession>
<feature type="domain" description="HTH deoR-type" evidence="6">
    <location>
        <begin position="1"/>
        <end position="40"/>
    </location>
</feature>
<dbReference type="SUPFAM" id="SSF46785">
    <property type="entry name" value="Winged helix' DNA-binding domain"/>
    <property type="match status" value="1"/>
</dbReference>
<dbReference type="GO" id="GO:0003700">
    <property type="term" value="F:DNA-binding transcription factor activity"/>
    <property type="evidence" value="ECO:0007669"/>
    <property type="project" value="InterPro"/>
</dbReference>
<evidence type="ECO:0000256" key="3">
    <source>
        <dbReference type="ARBA" id="ARBA00023015"/>
    </source>
</evidence>
<dbReference type="Gene3D" id="3.40.50.1360">
    <property type="match status" value="1"/>
</dbReference>
<dbReference type="SUPFAM" id="SSF100950">
    <property type="entry name" value="NagB/RpiA/CoA transferase-like"/>
    <property type="match status" value="1"/>
</dbReference>
<comment type="function">
    <text evidence="5">Repressor of the lactose catabolism operon. Galactose-6-phosphate is the inducer.</text>
</comment>
<gene>
    <name evidence="7" type="ORF">AVDCRST_MAG79-412</name>
</gene>
<protein>
    <recommendedName>
        <fullName evidence="1">Lactose phosphotransferase system repressor</fullName>
    </recommendedName>
</protein>
<dbReference type="InterPro" id="IPR001034">
    <property type="entry name" value="DeoR_HTH"/>
</dbReference>
<keyword evidence="4" id="KW-0804">Transcription</keyword>
<dbReference type="Pfam" id="PF00455">
    <property type="entry name" value="DeoRC"/>
    <property type="match status" value="1"/>
</dbReference>
<dbReference type="PANTHER" id="PTHR30363:SF4">
    <property type="entry name" value="GLYCEROL-3-PHOSPHATE REGULON REPRESSOR"/>
    <property type="match status" value="1"/>
</dbReference>
<dbReference type="PROSITE" id="PS51000">
    <property type="entry name" value="HTH_DEOR_2"/>
    <property type="match status" value="1"/>
</dbReference>
<evidence type="ECO:0000256" key="2">
    <source>
        <dbReference type="ARBA" id="ARBA00022491"/>
    </source>
</evidence>
<keyword evidence="2" id="KW-0678">Repressor</keyword>
<dbReference type="Pfam" id="PF08220">
    <property type="entry name" value="HTH_DeoR"/>
    <property type="match status" value="1"/>
</dbReference>
<dbReference type="InterPro" id="IPR014036">
    <property type="entry name" value="DeoR-like_C"/>
</dbReference>
<dbReference type="PANTHER" id="PTHR30363">
    <property type="entry name" value="HTH-TYPE TRANSCRIPTIONAL REGULATOR SRLR-RELATED"/>
    <property type="match status" value="1"/>
</dbReference>
<sequence>FVRVGDLSTMFDVSEVTVRSDLADLARRGQVRRVHGGAVSPARGERPFEETQGAHWAEKTAIGRAAAALVADGDTVILDVGTTTTATARALLERTDLRDVVVFTNGLNIAFLLEPATPRMTVVVTGGTLRPLQHSLVDPLGGLILDQINANIVFLGCNGIDPVGGVTNINLPEAGMKRRMQRAGRRRIVVADGSKVGAVELAPLCDVSEVDLLITGASADAATVAALRERGLQVLVTQ</sequence>
<reference evidence="7" key="1">
    <citation type="submission" date="2020-02" db="EMBL/GenBank/DDBJ databases">
        <authorList>
            <person name="Meier V. D."/>
        </authorList>
    </citation>
    <scope>NUCLEOTIDE SEQUENCE</scope>
    <source>
        <strain evidence="7">AVDCRST_MAG79</strain>
    </source>
</reference>